<proteinExistence type="predicted"/>
<accession>A0ABU1R1W9</accession>
<dbReference type="Proteomes" id="UP001264980">
    <property type="component" value="Unassembled WGS sequence"/>
</dbReference>
<name>A0ABU1R1W9_9BACT</name>
<sequence>MPAKDTKVFTPANRQEWRKWLEENHLDESAVWLIYHKKSSQLTTLTWSEAVDEALCFGWIDSIARPLDAERYMQFFSKRKPRGGWSKINKEKIRKLTEEGRMCQAGLDAIAAAKQNGSWTLLDEIEELIVPGDLANALAKNEVALSFFQKLSKSDKRHLLYWVSSAKRDDTRRKRIDEIVEFAGQNLKPKILTWTKKS</sequence>
<organism evidence="1 2">
    <name type="scientific">Dyadobacter fermentans</name>
    <dbReference type="NCBI Taxonomy" id="94254"/>
    <lineage>
        <taxon>Bacteria</taxon>
        <taxon>Pseudomonadati</taxon>
        <taxon>Bacteroidota</taxon>
        <taxon>Cytophagia</taxon>
        <taxon>Cytophagales</taxon>
        <taxon>Spirosomataceae</taxon>
        <taxon>Dyadobacter</taxon>
    </lineage>
</organism>
<comment type="caution">
    <text evidence="1">The sequence shown here is derived from an EMBL/GenBank/DDBJ whole genome shotgun (WGS) entry which is preliminary data.</text>
</comment>
<evidence type="ECO:0000313" key="1">
    <source>
        <dbReference type="EMBL" id="MDR6806919.1"/>
    </source>
</evidence>
<protein>
    <submittedName>
        <fullName evidence="1">Uncharacterized protein YdeI (YjbR/CyaY-like superfamily)</fullName>
    </submittedName>
</protein>
<gene>
    <name evidence="1" type="ORF">J2W84_003967</name>
</gene>
<reference evidence="1 2" key="1">
    <citation type="submission" date="2023-07" db="EMBL/GenBank/DDBJ databases">
        <title>Sorghum-associated microbial communities from plants grown in Nebraska, USA.</title>
        <authorList>
            <person name="Schachtman D."/>
        </authorList>
    </citation>
    <scope>NUCLEOTIDE SEQUENCE [LARGE SCALE GENOMIC DNA]</scope>
    <source>
        <strain evidence="1 2">BE57</strain>
    </source>
</reference>
<dbReference type="EMBL" id="JAVDTI010000003">
    <property type="protein sequence ID" value="MDR6806919.1"/>
    <property type="molecule type" value="Genomic_DNA"/>
</dbReference>
<dbReference type="Pfam" id="PF13376">
    <property type="entry name" value="OmdA"/>
    <property type="match status" value="1"/>
</dbReference>
<keyword evidence="2" id="KW-1185">Reference proteome</keyword>
<evidence type="ECO:0000313" key="2">
    <source>
        <dbReference type="Proteomes" id="UP001264980"/>
    </source>
</evidence>
<dbReference type="RefSeq" id="WP_309986483.1">
    <property type="nucleotide sequence ID" value="NZ_JAVDTI010000003.1"/>
</dbReference>